<organism evidence="1 2">
    <name type="scientific">Avena sativa</name>
    <name type="common">Oat</name>
    <dbReference type="NCBI Taxonomy" id="4498"/>
    <lineage>
        <taxon>Eukaryota</taxon>
        <taxon>Viridiplantae</taxon>
        <taxon>Streptophyta</taxon>
        <taxon>Embryophyta</taxon>
        <taxon>Tracheophyta</taxon>
        <taxon>Spermatophyta</taxon>
        <taxon>Magnoliopsida</taxon>
        <taxon>Liliopsida</taxon>
        <taxon>Poales</taxon>
        <taxon>Poaceae</taxon>
        <taxon>BOP clade</taxon>
        <taxon>Pooideae</taxon>
        <taxon>Poodae</taxon>
        <taxon>Poeae</taxon>
        <taxon>Poeae Chloroplast Group 1 (Aveneae type)</taxon>
        <taxon>Aveninae</taxon>
        <taxon>Avena</taxon>
    </lineage>
</organism>
<protein>
    <submittedName>
        <fullName evidence="1">Uncharacterized protein</fullName>
    </submittedName>
</protein>
<reference evidence="1" key="2">
    <citation type="submission" date="2025-09" db="UniProtKB">
        <authorList>
            <consortium name="EnsemblPlants"/>
        </authorList>
    </citation>
    <scope>IDENTIFICATION</scope>
</reference>
<proteinExistence type="predicted"/>
<dbReference type="Proteomes" id="UP001732700">
    <property type="component" value="Chromosome 7C"/>
</dbReference>
<reference evidence="1" key="1">
    <citation type="submission" date="2021-05" db="EMBL/GenBank/DDBJ databases">
        <authorList>
            <person name="Scholz U."/>
            <person name="Mascher M."/>
            <person name="Fiebig A."/>
        </authorList>
    </citation>
    <scope>NUCLEOTIDE SEQUENCE [LARGE SCALE GENOMIC DNA]</scope>
</reference>
<sequence>MVPEPSRVRPAERPARASSPSPSPSPFRSTPSPLFPPFYIQVAKQASKAPNTTQSPTTTTRPPQLSTTSATAISLSLPRLLQSRSPPRAPRAPPGPTLAMSHKRPLDAVVPEQEAPRSPRKRLRRTVLVMMWLERRRRRARALTLEQMVRQAQLDMAKLFFFLMVIVGRLSSMETLLLQLPNMLQGLLAQQFATVHSSIMGSIQDTIRSVLRTEIQERQAALLPNGVYEPSREISEGLPENGSISGLFKLQFVDAQRPNDPLYTGSPVKWQDGENAKVAIFRNGKQIMDGDLSKLQIEILPVPADFFTEQGQSEFPKEEFNKKIYSYKGKESVLTTVNLKNGEAYLGSFFFTESSYGKKLRLIARVKRHLRTVRVQEAITDPFVVKDRRSESNEKSNLPSKGDAVHQLKKISQKGKRCIALTGEKITTVKHLLRQYHKDKAGLQKLTGMKKEDWGRMINHATTCDPGNETYSYRVAEGELLFNDFYNLVGMMINGLYIPVRDLDQFQQLKLNNWKMSAYKKFDERENSGGLVPDYLMRNGYPVHAVPLNNEAGPSVQGASLIGQQNGYLSSLTADAFGTSCPVTVVELGQHNPSMPQNGIPYYLAEGNNLNGQVSFSGQTTIPSILSPVLEDDLITGASLTDQQNGYLSSLMTDAPSTSCSVTDGVNQGISSLNHVPADILSALPPIELQLQELLELQAHLEYQGFIQANNEGLQNYNNQFDDNEHDGGNR</sequence>
<dbReference type="EnsemblPlants" id="AVESA.00010b.r2.7CG0705550.2">
    <property type="protein sequence ID" value="AVESA.00010b.r2.7CG0705550.2.CDS"/>
    <property type="gene ID" value="AVESA.00010b.r2.7CG0705550"/>
</dbReference>
<accession>A0ACD6A6E9</accession>
<evidence type="ECO:0000313" key="2">
    <source>
        <dbReference type="Proteomes" id="UP001732700"/>
    </source>
</evidence>
<evidence type="ECO:0000313" key="1">
    <source>
        <dbReference type="EnsemblPlants" id="AVESA.00010b.r2.7CG0705550.2.CDS"/>
    </source>
</evidence>
<name>A0ACD6A6E9_AVESA</name>
<keyword evidence="2" id="KW-1185">Reference proteome</keyword>